<dbReference type="InterPro" id="IPR023198">
    <property type="entry name" value="PGP-like_dom2"/>
</dbReference>
<feature type="non-terminal residue" evidence="1">
    <location>
        <position position="195"/>
    </location>
</feature>
<gene>
    <name evidence="1" type="ORF">A3A40_01015</name>
</gene>
<dbReference type="InterPro" id="IPR036412">
    <property type="entry name" value="HAD-like_sf"/>
</dbReference>
<dbReference type="Gene3D" id="3.40.50.1000">
    <property type="entry name" value="HAD superfamily/HAD-like"/>
    <property type="match status" value="1"/>
</dbReference>
<reference evidence="1 2" key="1">
    <citation type="journal article" date="2016" name="Nat. Commun.">
        <title>Thousands of microbial genomes shed light on interconnected biogeochemical processes in an aquifer system.</title>
        <authorList>
            <person name="Anantharaman K."/>
            <person name="Brown C.T."/>
            <person name="Hug L.A."/>
            <person name="Sharon I."/>
            <person name="Castelle C.J."/>
            <person name="Probst A.J."/>
            <person name="Thomas B.C."/>
            <person name="Singh A."/>
            <person name="Wilkins M.J."/>
            <person name="Karaoz U."/>
            <person name="Brodie E.L."/>
            <person name="Williams K.H."/>
            <person name="Hubbard S.S."/>
            <person name="Banfield J.F."/>
        </authorList>
    </citation>
    <scope>NUCLEOTIDE SEQUENCE [LARGE SCALE GENOMIC DNA]</scope>
</reference>
<evidence type="ECO:0000313" key="2">
    <source>
        <dbReference type="Proteomes" id="UP000178427"/>
    </source>
</evidence>
<dbReference type="EMBL" id="MFMA01000026">
    <property type="protein sequence ID" value="OGG73906.1"/>
    <property type="molecule type" value="Genomic_DNA"/>
</dbReference>
<evidence type="ECO:0000313" key="1">
    <source>
        <dbReference type="EMBL" id="OGG73906.1"/>
    </source>
</evidence>
<sequence>MQNRKFVLFDFDGVIADSYGVALCTARTLCEHITDTEYRRLFEGNVHQKHDVYLSENHGPGCHHDLDWFSIFTPAFEERAQLFSGMREVVESLSHSYVLIIISSTITSPIQGFLEKHHIGRYFSEVMGADVHTSKHEKIKMVFEKYGVTAPECVFITDTLGDMHEAKAAGVGAIGVSWGFHSHETLVKGEPFRIV</sequence>
<dbReference type="PANTHER" id="PTHR43434">
    <property type="entry name" value="PHOSPHOGLYCOLATE PHOSPHATASE"/>
    <property type="match status" value="1"/>
</dbReference>
<dbReference type="InterPro" id="IPR050155">
    <property type="entry name" value="HAD-like_hydrolase_sf"/>
</dbReference>
<protein>
    <recommendedName>
        <fullName evidence="3">Haloacid dehalogenase</fullName>
    </recommendedName>
</protein>
<organism evidence="1 2">
    <name type="scientific">Candidatus Kaiserbacteria bacterium RIFCSPLOWO2_01_FULL_54_20</name>
    <dbReference type="NCBI Taxonomy" id="1798513"/>
    <lineage>
        <taxon>Bacteria</taxon>
        <taxon>Candidatus Kaiseribacteriota</taxon>
    </lineage>
</organism>
<dbReference type="Gene3D" id="1.10.150.240">
    <property type="entry name" value="Putative phosphatase, domain 2"/>
    <property type="match status" value="1"/>
</dbReference>
<evidence type="ECO:0008006" key="3">
    <source>
        <dbReference type="Google" id="ProtNLM"/>
    </source>
</evidence>
<dbReference type="SFLD" id="SFLDG01129">
    <property type="entry name" value="C1.5:_HAD__Beta-PGM__Phosphata"/>
    <property type="match status" value="1"/>
</dbReference>
<accession>A0A1F6EJV6</accession>
<dbReference type="GO" id="GO:0006281">
    <property type="term" value="P:DNA repair"/>
    <property type="evidence" value="ECO:0007669"/>
    <property type="project" value="TreeGrafter"/>
</dbReference>
<dbReference type="GO" id="GO:0008967">
    <property type="term" value="F:phosphoglycolate phosphatase activity"/>
    <property type="evidence" value="ECO:0007669"/>
    <property type="project" value="TreeGrafter"/>
</dbReference>
<dbReference type="PANTHER" id="PTHR43434:SF1">
    <property type="entry name" value="PHOSPHOGLYCOLATE PHOSPHATASE"/>
    <property type="match status" value="1"/>
</dbReference>
<dbReference type="InterPro" id="IPR041492">
    <property type="entry name" value="HAD_2"/>
</dbReference>
<dbReference type="Pfam" id="PF13419">
    <property type="entry name" value="HAD_2"/>
    <property type="match status" value="1"/>
</dbReference>
<dbReference type="Proteomes" id="UP000178427">
    <property type="component" value="Unassembled WGS sequence"/>
</dbReference>
<comment type="caution">
    <text evidence="1">The sequence shown here is derived from an EMBL/GenBank/DDBJ whole genome shotgun (WGS) entry which is preliminary data.</text>
</comment>
<proteinExistence type="predicted"/>
<dbReference type="STRING" id="1798513.A3A40_01015"/>
<dbReference type="InterPro" id="IPR023214">
    <property type="entry name" value="HAD_sf"/>
</dbReference>
<dbReference type="SFLD" id="SFLDS00003">
    <property type="entry name" value="Haloacid_Dehalogenase"/>
    <property type="match status" value="1"/>
</dbReference>
<name>A0A1F6EJV6_9BACT</name>
<dbReference type="AlphaFoldDB" id="A0A1F6EJV6"/>
<dbReference type="SUPFAM" id="SSF56784">
    <property type="entry name" value="HAD-like"/>
    <property type="match status" value="1"/>
</dbReference>